<name>A0A1D1UJ88_RAMVA</name>
<organism evidence="1 2">
    <name type="scientific">Ramazzottius varieornatus</name>
    <name type="common">Water bear</name>
    <name type="synonym">Tardigrade</name>
    <dbReference type="NCBI Taxonomy" id="947166"/>
    <lineage>
        <taxon>Eukaryota</taxon>
        <taxon>Metazoa</taxon>
        <taxon>Ecdysozoa</taxon>
        <taxon>Tardigrada</taxon>
        <taxon>Eutardigrada</taxon>
        <taxon>Parachela</taxon>
        <taxon>Hypsibioidea</taxon>
        <taxon>Ramazzottiidae</taxon>
        <taxon>Ramazzottius</taxon>
    </lineage>
</organism>
<gene>
    <name evidence="1" type="primary">RvY_01257</name>
    <name evidence="1" type="synonym">RvY_01257.1</name>
    <name evidence="1" type="ORF">RvY_01257-1</name>
</gene>
<sequence>MLMRNGSMHGPVGVQSHQLVFNRPLWVDKNVNEICLGSYVILRIPVAAEQVHQKGSVEYLAFRLQSGPSHSHICAARDASSYLPNAGVRQFVKSKTQNGNYFSPGYAEFRPADALSQLVTCIPEDIGCDRPNASPSPPKTSFFASIPCSVFANLLFRFVFAARSV</sequence>
<accession>A0A1D1UJ88</accession>
<comment type="caution">
    <text evidence="1">The sequence shown here is derived from an EMBL/GenBank/DDBJ whole genome shotgun (WGS) entry which is preliminary data.</text>
</comment>
<dbReference type="EMBL" id="BDGG01000001">
    <property type="protein sequence ID" value="GAU88580.1"/>
    <property type="molecule type" value="Genomic_DNA"/>
</dbReference>
<dbReference type="Proteomes" id="UP000186922">
    <property type="component" value="Unassembled WGS sequence"/>
</dbReference>
<evidence type="ECO:0000313" key="2">
    <source>
        <dbReference type="Proteomes" id="UP000186922"/>
    </source>
</evidence>
<dbReference type="AlphaFoldDB" id="A0A1D1UJ88"/>
<protein>
    <submittedName>
        <fullName evidence="1">Uncharacterized protein</fullName>
    </submittedName>
</protein>
<reference evidence="1 2" key="1">
    <citation type="journal article" date="2016" name="Nat. Commun.">
        <title>Extremotolerant tardigrade genome and improved radiotolerance of human cultured cells by tardigrade-unique protein.</title>
        <authorList>
            <person name="Hashimoto T."/>
            <person name="Horikawa D.D."/>
            <person name="Saito Y."/>
            <person name="Kuwahara H."/>
            <person name="Kozuka-Hata H."/>
            <person name="Shin-I T."/>
            <person name="Minakuchi Y."/>
            <person name="Ohishi K."/>
            <person name="Motoyama A."/>
            <person name="Aizu T."/>
            <person name="Enomoto A."/>
            <person name="Kondo K."/>
            <person name="Tanaka S."/>
            <person name="Hara Y."/>
            <person name="Koshikawa S."/>
            <person name="Sagara H."/>
            <person name="Miura T."/>
            <person name="Yokobori S."/>
            <person name="Miyagawa K."/>
            <person name="Suzuki Y."/>
            <person name="Kubo T."/>
            <person name="Oyama M."/>
            <person name="Kohara Y."/>
            <person name="Fujiyama A."/>
            <person name="Arakawa K."/>
            <person name="Katayama T."/>
            <person name="Toyoda A."/>
            <person name="Kunieda T."/>
        </authorList>
    </citation>
    <scope>NUCLEOTIDE SEQUENCE [LARGE SCALE GENOMIC DNA]</scope>
    <source>
        <strain evidence="1 2">YOKOZUNA-1</strain>
    </source>
</reference>
<evidence type="ECO:0000313" key="1">
    <source>
        <dbReference type="EMBL" id="GAU88580.1"/>
    </source>
</evidence>
<proteinExistence type="predicted"/>
<keyword evidence="2" id="KW-1185">Reference proteome</keyword>